<reference evidence="1 2" key="1">
    <citation type="submission" date="2023-01" db="EMBL/GenBank/DDBJ databases">
        <title>Analysis of 21 Apiospora genomes using comparative genomics revels a genus with tremendous synthesis potential of carbohydrate active enzymes and secondary metabolites.</title>
        <authorList>
            <person name="Sorensen T."/>
        </authorList>
    </citation>
    <scope>NUCLEOTIDE SEQUENCE [LARGE SCALE GENOMIC DNA]</scope>
    <source>
        <strain evidence="1 2">CBS 33761</strain>
    </source>
</reference>
<dbReference type="Proteomes" id="UP001444661">
    <property type="component" value="Unassembled WGS sequence"/>
</dbReference>
<evidence type="ECO:0000313" key="1">
    <source>
        <dbReference type="EMBL" id="KAK8016996.1"/>
    </source>
</evidence>
<comment type="caution">
    <text evidence="1">The sequence shown here is derived from an EMBL/GenBank/DDBJ whole genome shotgun (WGS) entry which is preliminary data.</text>
</comment>
<keyword evidence="2" id="KW-1185">Reference proteome</keyword>
<gene>
    <name evidence="1" type="ORF">PG993_015185</name>
</gene>
<protein>
    <submittedName>
        <fullName evidence="1">Uncharacterized protein</fullName>
    </submittedName>
</protein>
<dbReference type="EMBL" id="JAQQWK010000014">
    <property type="protein sequence ID" value="KAK8016996.1"/>
    <property type="molecule type" value="Genomic_DNA"/>
</dbReference>
<organism evidence="1 2">
    <name type="scientific">Apiospora rasikravindrae</name>
    <dbReference type="NCBI Taxonomy" id="990691"/>
    <lineage>
        <taxon>Eukaryota</taxon>
        <taxon>Fungi</taxon>
        <taxon>Dikarya</taxon>
        <taxon>Ascomycota</taxon>
        <taxon>Pezizomycotina</taxon>
        <taxon>Sordariomycetes</taxon>
        <taxon>Xylariomycetidae</taxon>
        <taxon>Amphisphaeriales</taxon>
        <taxon>Apiosporaceae</taxon>
        <taxon>Apiospora</taxon>
    </lineage>
</organism>
<name>A0ABR1RPU4_9PEZI</name>
<accession>A0ABR1RPU4</accession>
<proteinExistence type="predicted"/>
<evidence type="ECO:0000313" key="2">
    <source>
        <dbReference type="Proteomes" id="UP001444661"/>
    </source>
</evidence>
<sequence length="157" mass="17229">MMPAYFACNLAVEIEGPDRPDRLLQDRRDPWQIPATWNDAHLLETSGEELPLQRNWWKSLASTVSAAPQVTSRALEPGQQALSVTGPVTPFTLQAGRSPGLTRIFGWDLDPNVSRGLAARRYAAPSPSLPGCFLNGTRDVCPSVRLDPDDLLFYALG</sequence>